<keyword evidence="7" id="KW-0969">Cilium</keyword>
<keyword evidence="7" id="KW-0966">Cell projection</keyword>
<dbReference type="GO" id="GO:0071978">
    <property type="term" value="P:bacterial-type flagellum-dependent swarming motility"/>
    <property type="evidence" value="ECO:0007669"/>
    <property type="project" value="TreeGrafter"/>
</dbReference>
<dbReference type="InterPro" id="IPR037925">
    <property type="entry name" value="FlgE/F/G-like"/>
</dbReference>
<dbReference type="PANTHER" id="PTHR30435">
    <property type="entry name" value="FLAGELLAR PROTEIN"/>
    <property type="match status" value="1"/>
</dbReference>
<dbReference type="Pfam" id="PF22692">
    <property type="entry name" value="LlgE_F_G_D1"/>
    <property type="match status" value="1"/>
</dbReference>
<organism evidence="7">
    <name type="scientific">hydrothermal vent metagenome</name>
    <dbReference type="NCBI Taxonomy" id="652676"/>
    <lineage>
        <taxon>unclassified sequences</taxon>
        <taxon>metagenomes</taxon>
        <taxon>ecological metagenomes</taxon>
    </lineage>
</organism>
<evidence type="ECO:0000313" key="7">
    <source>
        <dbReference type="EMBL" id="VAX39125.1"/>
    </source>
</evidence>
<dbReference type="NCBIfam" id="TIGR02488">
    <property type="entry name" value="flgG_G_neg"/>
    <property type="match status" value="1"/>
</dbReference>
<keyword evidence="7" id="KW-0282">Flagellum</keyword>
<dbReference type="InterPro" id="IPR010930">
    <property type="entry name" value="Flg_bb/hook_C_dom"/>
</dbReference>
<evidence type="ECO:0000256" key="2">
    <source>
        <dbReference type="ARBA" id="ARBA00017948"/>
    </source>
</evidence>
<evidence type="ECO:0000259" key="6">
    <source>
        <dbReference type="Pfam" id="PF22692"/>
    </source>
</evidence>
<protein>
    <recommendedName>
        <fullName evidence="2">Flagellar basal-body rod protein FlgG</fullName>
    </recommendedName>
    <alternativeName>
        <fullName evidence="3">Distal rod protein</fullName>
    </alternativeName>
</protein>
<evidence type="ECO:0000259" key="4">
    <source>
        <dbReference type="Pfam" id="PF00460"/>
    </source>
</evidence>
<dbReference type="AlphaFoldDB" id="A0A3B1E1L9"/>
<evidence type="ECO:0000256" key="1">
    <source>
        <dbReference type="ARBA" id="ARBA00009677"/>
    </source>
</evidence>
<dbReference type="Pfam" id="PF00460">
    <property type="entry name" value="Flg_bb_rod"/>
    <property type="match status" value="1"/>
</dbReference>
<proteinExistence type="inferred from homology"/>
<dbReference type="InterPro" id="IPR020013">
    <property type="entry name" value="Flagellar_FlgE/F/G"/>
</dbReference>
<gene>
    <name evidence="7" type="ORF">MNBD_PLANCTO02-1539</name>
</gene>
<dbReference type="Pfam" id="PF06429">
    <property type="entry name" value="Flg_bbr_C"/>
    <property type="match status" value="1"/>
</dbReference>
<accession>A0A3B1E1L9</accession>
<feature type="domain" description="Flagellar basal body rod protein N-terminal" evidence="4">
    <location>
        <begin position="7"/>
        <end position="36"/>
    </location>
</feature>
<comment type="similarity">
    <text evidence="1">Belongs to the flagella basal body rod proteins family.</text>
</comment>
<name>A0A3B1E1L9_9ZZZZ</name>
<dbReference type="InterPro" id="IPR012834">
    <property type="entry name" value="FlgG_G_neg"/>
</dbReference>
<feature type="domain" description="Flagellar hook protein FlgE/F/G-like D1" evidence="6">
    <location>
        <begin position="97"/>
        <end position="163"/>
    </location>
</feature>
<dbReference type="GO" id="GO:0009426">
    <property type="term" value="C:bacterial-type flagellum basal body, distal rod"/>
    <property type="evidence" value="ECO:0007669"/>
    <property type="project" value="InterPro"/>
</dbReference>
<dbReference type="InterPro" id="IPR001444">
    <property type="entry name" value="Flag_bb_rod_N"/>
</dbReference>
<dbReference type="InterPro" id="IPR053967">
    <property type="entry name" value="LlgE_F_G-like_D1"/>
</dbReference>
<dbReference type="EMBL" id="UOGL01000300">
    <property type="protein sequence ID" value="VAX39125.1"/>
    <property type="molecule type" value="Genomic_DNA"/>
</dbReference>
<sequence length="267" mass="28245">MSLRALHSAGTGMTAFQVSLDTVANNLANAGTTAFKRSRVNFEDLFYDHYKLPGAQDAQGNRTATGVAVGFGTQVASTQVDHKTGGFLQTGGELDLAIAGDGFFPVTDGSGPILYSRSGTFSLNADGQIVIGSANRGRLLDPAITIPSDTTNISISADGTISVLQAGSNILNNLGQIQIARFINPQGLIQRGENLYAESSASGPFQLGNPGTEGRGDIRQGVLETSNVEPVQELVDLIKTQRNFELNTQVIKAADELLQMTANLRRF</sequence>
<reference evidence="7" key="1">
    <citation type="submission" date="2018-06" db="EMBL/GenBank/DDBJ databases">
        <authorList>
            <person name="Zhirakovskaya E."/>
        </authorList>
    </citation>
    <scope>NUCLEOTIDE SEQUENCE</scope>
</reference>
<dbReference type="PANTHER" id="PTHR30435:SF19">
    <property type="entry name" value="FLAGELLAR BASAL-BODY ROD PROTEIN FLGG"/>
    <property type="match status" value="1"/>
</dbReference>
<dbReference type="NCBIfam" id="TIGR03506">
    <property type="entry name" value="FlgEFG_subfam"/>
    <property type="match status" value="2"/>
</dbReference>
<evidence type="ECO:0000259" key="5">
    <source>
        <dbReference type="Pfam" id="PF06429"/>
    </source>
</evidence>
<evidence type="ECO:0000256" key="3">
    <source>
        <dbReference type="ARBA" id="ARBA00032912"/>
    </source>
</evidence>
<dbReference type="SUPFAM" id="SSF117143">
    <property type="entry name" value="Flagellar hook protein flgE"/>
    <property type="match status" value="1"/>
</dbReference>
<feature type="domain" description="Flagellar basal-body/hook protein C-terminal" evidence="5">
    <location>
        <begin position="219"/>
        <end position="264"/>
    </location>
</feature>